<name>A0A5N3P3L7_9HYPH</name>
<dbReference type="InterPro" id="IPR010930">
    <property type="entry name" value="Flg_bb/hook_C_dom"/>
</dbReference>
<feature type="domain" description="Flagellar hook-associated protein FlgK helical" evidence="8">
    <location>
        <begin position="100"/>
        <end position="311"/>
    </location>
</feature>
<protein>
    <recommendedName>
        <fullName evidence="4">Flagellar hook-associated protein 1</fullName>
    </recommendedName>
</protein>
<dbReference type="GO" id="GO:0044780">
    <property type="term" value="P:bacterial-type flagellum assembly"/>
    <property type="evidence" value="ECO:0007669"/>
    <property type="project" value="InterPro"/>
</dbReference>
<evidence type="ECO:0000256" key="5">
    <source>
        <dbReference type="ARBA" id="ARBA00022525"/>
    </source>
</evidence>
<evidence type="ECO:0000259" key="7">
    <source>
        <dbReference type="Pfam" id="PF06429"/>
    </source>
</evidence>
<dbReference type="EMBL" id="VCMV01000077">
    <property type="protein sequence ID" value="KAB0264319.1"/>
    <property type="molecule type" value="Genomic_DNA"/>
</dbReference>
<dbReference type="GO" id="GO:0009424">
    <property type="term" value="C:bacterial-type flagellum hook"/>
    <property type="evidence" value="ECO:0007669"/>
    <property type="project" value="InterPro"/>
</dbReference>
<evidence type="ECO:0000256" key="6">
    <source>
        <dbReference type="ARBA" id="ARBA00023143"/>
    </source>
</evidence>
<evidence type="ECO:0000313" key="9">
    <source>
        <dbReference type="EMBL" id="KAB0264319.1"/>
    </source>
</evidence>
<comment type="similarity">
    <text evidence="3">Belongs to the flagella basal body rod proteins family.</text>
</comment>
<evidence type="ECO:0000256" key="1">
    <source>
        <dbReference type="ARBA" id="ARBA00004365"/>
    </source>
</evidence>
<keyword evidence="9" id="KW-0969">Cilium</keyword>
<evidence type="ECO:0000259" key="8">
    <source>
        <dbReference type="Pfam" id="PF22638"/>
    </source>
</evidence>
<dbReference type="AlphaFoldDB" id="A0A5N3P3L7"/>
<comment type="subcellular location">
    <subcellularLocation>
        <location evidence="1">Bacterial flagellum</location>
    </subcellularLocation>
    <subcellularLocation>
        <location evidence="2">Secreted</location>
    </subcellularLocation>
</comment>
<dbReference type="GO" id="GO:0005576">
    <property type="term" value="C:extracellular region"/>
    <property type="evidence" value="ECO:0007669"/>
    <property type="project" value="UniProtKB-SubCell"/>
</dbReference>
<organism evidence="9 10">
    <name type="scientific">Microvirga brassicacearum</name>
    <dbReference type="NCBI Taxonomy" id="2580413"/>
    <lineage>
        <taxon>Bacteria</taxon>
        <taxon>Pseudomonadati</taxon>
        <taxon>Pseudomonadota</taxon>
        <taxon>Alphaproteobacteria</taxon>
        <taxon>Hyphomicrobiales</taxon>
        <taxon>Methylobacteriaceae</taxon>
        <taxon>Microvirga</taxon>
    </lineage>
</organism>
<gene>
    <name evidence="9" type="primary">flgK</name>
    <name evidence="9" type="ORF">FEZ63_23755</name>
</gene>
<keyword evidence="9" id="KW-0282">Flagellum</keyword>
<evidence type="ECO:0000313" key="10">
    <source>
        <dbReference type="Proteomes" id="UP000325684"/>
    </source>
</evidence>
<reference evidence="9 10" key="1">
    <citation type="journal article" date="2019" name="Microorganisms">
        <title>Genome Insights into the Novel Species Microvirga brassicacearum, a Rapeseed Endophyte with Biotechnological Potential.</title>
        <authorList>
            <person name="Jimenez-Gomez A."/>
            <person name="Saati-Santamaria Z."/>
            <person name="Igual J.M."/>
            <person name="Rivas R."/>
            <person name="Mateos P.F."/>
            <person name="Garcia-Fraile P."/>
        </authorList>
    </citation>
    <scope>NUCLEOTIDE SEQUENCE [LARGE SCALE GENOMIC DNA]</scope>
    <source>
        <strain evidence="9 10">CDVBN77</strain>
    </source>
</reference>
<sequence length="487" mass="50673">MALSVALNTARSSLQATQSQISVVARNTAGASDPTYSRKIASLVAQGGAARVTVARASDIALYTKMLSSTSDAATQKALLLGLEKLNATVGDTDLGESPAARIGALMTSLEHYAKSPDSDVMAKAFLSSASNLVTTLNQATSQVQAIRQAADVSISNSVSRINDLLTKFDSVNREVMRGHAIGADVTDSLDNRDGLIAQLSEEIGVTVVHREGGDIALYTDSGVPLFERTARPVTFDPTTVYGPNTTGNAVFIDGIQVTGAGAPMPLNSGNLVGQTTLRDDVTVDYQSQLDDLARGLIEAFAESDQSASGLPDAPGVFTYAGATGVPTLPATVGLAALLKINSVVDPAQGGSYDVIRDGGINGGAYRYNPAASGDTAFSDRLYGLKDAMETDRPFNAAFGFGATSTLGGFSTASASWLQGVRQKATSDVSYQNTLLAQASEALSNATDVNMDQETAHMLQLEQSYAASAKLISVIDQMMKTLLNMVG</sequence>
<dbReference type="Pfam" id="PF06429">
    <property type="entry name" value="Flg_bbr_C"/>
    <property type="match status" value="1"/>
</dbReference>
<dbReference type="InterPro" id="IPR002371">
    <property type="entry name" value="FlgK"/>
</dbReference>
<evidence type="ECO:0000256" key="4">
    <source>
        <dbReference type="ARBA" id="ARBA00016244"/>
    </source>
</evidence>
<keyword evidence="6" id="KW-0975">Bacterial flagellum</keyword>
<comment type="caution">
    <text evidence="9">The sequence shown here is derived from an EMBL/GenBank/DDBJ whole genome shotgun (WGS) entry which is preliminary data.</text>
</comment>
<dbReference type="NCBIfam" id="TIGR02492">
    <property type="entry name" value="flgK_ends"/>
    <property type="match status" value="1"/>
</dbReference>
<proteinExistence type="inferred from homology"/>
<dbReference type="Proteomes" id="UP000325684">
    <property type="component" value="Unassembled WGS sequence"/>
</dbReference>
<dbReference type="RefSeq" id="WP_150949732.1">
    <property type="nucleotide sequence ID" value="NZ_VCMV01000077.1"/>
</dbReference>
<dbReference type="SUPFAM" id="SSF64518">
    <property type="entry name" value="Phase 1 flagellin"/>
    <property type="match status" value="1"/>
</dbReference>
<keyword evidence="9" id="KW-0966">Cell projection</keyword>
<dbReference type="InterPro" id="IPR053927">
    <property type="entry name" value="FlgK_helical"/>
</dbReference>
<evidence type="ECO:0000256" key="2">
    <source>
        <dbReference type="ARBA" id="ARBA00004613"/>
    </source>
</evidence>
<keyword evidence="10" id="KW-1185">Reference proteome</keyword>
<feature type="domain" description="Flagellar basal-body/hook protein C-terminal" evidence="7">
    <location>
        <begin position="447"/>
        <end position="485"/>
    </location>
</feature>
<dbReference type="PANTHER" id="PTHR30033:SF1">
    <property type="entry name" value="FLAGELLAR HOOK-ASSOCIATED PROTEIN 1"/>
    <property type="match status" value="1"/>
</dbReference>
<dbReference type="Pfam" id="PF22638">
    <property type="entry name" value="FlgK_D1"/>
    <property type="match status" value="1"/>
</dbReference>
<dbReference type="OrthoDB" id="7181295at2"/>
<dbReference type="GO" id="GO:0005198">
    <property type="term" value="F:structural molecule activity"/>
    <property type="evidence" value="ECO:0007669"/>
    <property type="project" value="InterPro"/>
</dbReference>
<accession>A0A5N3P3L7</accession>
<dbReference type="PANTHER" id="PTHR30033">
    <property type="entry name" value="FLAGELLAR HOOK-ASSOCIATED PROTEIN 1"/>
    <property type="match status" value="1"/>
</dbReference>
<evidence type="ECO:0000256" key="3">
    <source>
        <dbReference type="ARBA" id="ARBA00009677"/>
    </source>
</evidence>
<keyword evidence="5" id="KW-0964">Secreted</keyword>